<organism evidence="2 3">
    <name type="scientific">Falsiporphyromonas endometrii</name>
    <dbReference type="NCBI Taxonomy" id="1387297"/>
    <lineage>
        <taxon>Bacteria</taxon>
        <taxon>Pseudomonadati</taxon>
        <taxon>Bacteroidota</taxon>
        <taxon>Bacteroidia</taxon>
        <taxon>Bacteroidales</taxon>
        <taxon>Porphyromonadaceae</taxon>
        <taxon>Falsiporphyromonas</taxon>
    </lineage>
</organism>
<dbReference type="RefSeq" id="WP_380079301.1">
    <property type="nucleotide sequence ID" value="NZ_JBHSGO010000192.1"/>
</dbReference>
<reference evidence="3" key="1">
    <citation type="journal article" date="2019" name="Int. J. Syst. Evol. Microbiol.">
        <title>The Global Catalogue of Microorganisms (GCM) 10K type strain sequencing project: providing services to taxonomists for standard genome sequencing and annotation.</title>
        <authorList>
            <consortium name="The Broad Institute Genomics Platform"/>
            <consortium name="The Broad Institute Genome Sequencing Center for Infectious Disease"/>
            <person name="Wu L."/>
            <person name="Ma J."/>
        </authorList>
    </citation>
    <scope>NUCLEOTIDE SEQUENCE [LARGE SCALE GENOMIC DNA]</scope>
    <source>
        <strain evidence="3">CGMCC 4.7357</strain>
    </source>
</reference>
<evidence type="ECO:0000313" key="2">
    <source>
        <dbReference type="EMBL" id="MFC4666334.1"/>
    </source>
</evidence>
<proteinExistence type="predicted"/>
<feature type="domain" description="Type 9 secretion system plug protein N-terminal" evidence="1">
    <location>
        <begin position="43"/>
        <end position="142"/>
    </location>
</feature>
<accession>A0ABV9K8E0</accession>
<keyword evidence="3" id="KW-1185">Reference proteome</keyword>
<evidence type="ECO:0000259" key="1">
    <source>
        <dbReference type="Pfam" id="PF17116"/>
    </source>
</evidence>
<comment type="caution">
    <text evidence="2">The sequence shown here is derived from an EMBL/GenBank/DDBJ whole genome shotgun (WGS) entry which is preliminary data.</text>
</comment>
<protein>
    <submittedName>
        <fullName evidence="2">Type IX secretion system plug protein domain-containing protein</fullName>
    </submittedName>
</protein>
<dbReference type="InterPro" id="IPR031345">
    <property type="entry name" value="T9SS_Plug_N"/>
</dbReference>
<name>A0ABV9K8E0_9PORP</name>
<dbReference type="Proteomes" id="UP001596020">
    <property type="component" value="Unassembled WGS sequence"/>
</dbReference>
<sequence length="429" mass="49093">MIKYRVLSILIVALAIFGNKSNSQEIHPAGLQVFIGGTADIRPIPYYYMNTTERLVISFDLLNYNNDNIYYNVYRQQAYGEAPLQQIQYLKNPQIVEINNGASSMSTRTPYVHYEIAIPNAQVQPILSGDYVVEFYKDRYQSQGEGFMTIPFTIVESQTTVDIHFPFYAVGVDSDKYQQVNISVSGQSDYINNPLNNNISIRVWQNYAQRGINLTQPSQILNNKVVFSDDKGAQFPGGNEYFHFDLLYPEGGGNIGVDSIRIYPNYYKAFLPISHTRLDKPYLFEQDMDGLYRIHTASFTSQSIHTDGEYELVKFSLNCNDIPDFNPQKHHIYLIGEAFSPWGKEMQYDPKSGLMTYLMMIKQGYLDYAFVLRDDNYKEINLGGDHRQTTNTYTALVYVNNPMDLSYKAIGAATLRRTMKNSTEFGGNN</sequence>
<dbReference type="EMBL" id="JBHSGO010000192">
    <property type="protein sequence ID" value="MFC4666334.1"/>
    <property type="molecule type" value="Genomic_DNA"/>
</dbReference>
<gene>
    <name evidence="2" type="ORF">ACFO3G_06955</name>
</gene>
<evidence type="ECO:0000313" key="3">
    <source>
        <dbReference type="Proteomes" id="UP001596020"/>
    </source>
</evidence>
<dbReference type="Pfam" id="PF17116">
    <property type="entry name" value="T9SS_plug_1st"/>
    <property type="match status" value="1"/>
</dbReference>